<keyword evidence="3" id="KW-1185">Reference proteome</keyword>
<name>A0A1I3LNU6_9SPIR</name>
<proteinExistence type="predicted"/>
<feature type="signal peptide" evidence="1">
    <location>
        <begin position="1"/>
        <end position="19"/>
    </location>
</feature>
<dbReference type="Proteomes" id="UP000182737">
    <property type="component" value="Unassembled WGS sequence"/>
</dbReference>
<reference evidence="3" key="1">
    <citation type="submission" date="2016-10" db="EMBL/GenBank/DDBJ databases">
        <authorList>
            <person name="Varghese N."/>
            <person name="Submissions S."/>
        </authorList>
    </citation>
    <scope>NUCLEOTIDE SEQUENCE [LARGE SCALE GENOMIC DNA]</scope>
    <source>
        <strain evidence="3">XBD1002</strain>
    </source>
</reference>
<dbReference type="EMBL" id="FORI01000007">
    <property type="protein sequence ID" value="SFI86387.1"/>
    <property type="molecule type" value="Genomic_DNA"/>
</dbReference>
<dbReference type="AlphaFoldDB" id="A0A1I3LNU6"/>
<keyword evidence="1" id="KW-0732">Signal</keyword>
<dbReference type="RefSeq" id="WP_074932329.1">
    <property type="nucleotide sequence ID" value="NZ_FORI01000007.1"/>
</dbReference>
<accession>A0A1I3LNU6</accession>
<protein>
    <submittedName>
        <fullName evidence="2">Uncharacterized protein</fullName>
    </submittedName>
</protein>
<evidence type="ECO:0000256" key="1">
    <source>
        <dbReference type="SAM" id="SignalP"/>
    </source>
</evidence>
<sequence>MKKAILCFILLFGVYFIFAQNNSKDPKVYVGEQVSEFVINDHAYWSFTQRDDYRVITEIVAINKDLCKIVFDGRYVFYIKKDDVVGIKIYFNKAHYIGVLSEIENNYLSIKPIF</sequence>
<gene>
    <name evidence="2" type="ORF">SAMN04487775_107105</name>
</gene>
<feature type="chain" id="PRO_5010282247" evidence="1">
    <location>
        <begin position="20"/>
        <end position="114"/>
    </location>
</feature>
<organism evidence="2 3">
    <name type="scientific">Treponema bryantii</name>
    <dbReference type="NCBI Taxonomy" id="163"/>
    <lineage>
        <taxon>Bacteria</taxon>
        <taxon>Pseudomonadati</taxon>
        <taxon>Spirochaetota</taxon>
        <taxon>Spirochaetia</taxon>
        <taxon>Spirochaetales</taxon>
        <taxon>Treponemataceae</taxon>
        <taxon>Treponema</taxon>
    </lineage>
</organism>
<evidence type="ECO:0000313" key="2">
    <source>
        <dbReference type="EMBL" id="SFI86387.1"/>
    </source>
</evidence>
<evidence type="ECO:0000313" key="3">
    <source>
        <dbReference type="Proteomes" id="UP000182737"/>
    </source>
</evidence>